<evidence type="ECO:0000256" key="6">
    <source>
        <dbReference type="ARBA" id="ARBA00023136"/>
    </source>
</evidence>
<evidence type="ECO:0000256" key="7">
    <source>
        <dbReference type="SAM" id="Phobius"/>
    </source>
</evidence>
<evidence type="ECO:0000256" key="3">
    <source>
        <dbReference type="ARBA" id="ARBA00022475"/>
    </source>
</evidence>
<keyword evidence="3" id="KW-1003">Cell membrane</keyword>
<evidence type="ECO:0000313" key="8">
    <source>
        <dbReference type="EMBL" id="MPM18130.1"/>
    </source>
</evidence>
<dbReference type="GO" id="GO:0005886">
    <property type="term" value="C:plasma membrane"/>
    <property type="evidence" value="ECO:0007669"/>
    <property type="project" value="UniProtKB-SubCell"/>
</dbReference>
<evidence type="ECO:0000256" key="2">
    <source>
        <dbReference type="ARBA" id="ARBA00022448"/>
    </source>
</evidence>
<dbReference type="CDD" id="cd16914">
    <property type="entry name" value="EcfT"/>
    <property type="match status" value="1"/>
</dbReference>
<evidence type="ECO:0000256" key="5">
    <source>
        <dbReference type="ARBA" id="ARBA00022989"/>
    </source>
</evidence>
<dbReference type="EMBL" id="VSSQ01002925">
    <property type="protein sequence ID" value="MPM18130.1"/>
    <property type="molecule type" value="Genomic_DNA"/>
</dbReference>
<feature type="transmembrane region" description="Helical" evidence="7">
    <location>
        <begin position="31"/>
        <end position="59"/>
    </location>
</feature>
<keyword evidence="2" id="KW-0813">Transport</keyword>
<evidence type="ECO:0000256" key="4">
    <source>
        <dbReference type="ARBA" id="ARBA00022692"/>
    </source>
</evidence>
<proteinExistence type="inferred from homology"/>
<keyword evidence="6 7" id="KW-0472">Membrane</keyword>
<comment type="subcellular location">
    <subcellularLocation>
        <location evidence="1">Cell membrane</location>
        <topology evidence="1">Multi-pass membrane protein</topology>
    </subcellularLocation>
</comment>
<dbReference type="InterPro" id="IPR024919">
    <property type="entry name" value="EcfT"/>
</dbReference>
<dbReference type="PANTHER" id="PTHR33514:SF13">
    <property type="entry name" value="PROTEIN ABCI12, CHLOROPLASTIC"/>
    <property type="match status" value="1"/>
</dbReference>
<accession>A0A644XPJ6</accession>
<feature type="transmembrane region" description="Helical" evidence="7">
    <location>
        <begin position="109"/>
        <end position="131"/>
    </location>
</feature>
<gene>
    <name evidence="8" type="primary">ecfT_25</name>
    <name evidence="8" type="ORF">SDC9_64536</name>
</gene>
<dbReference type="Pfam" id="PF02361">
    <property type="entry name" value="CbiQ"/>
    <property type="match status" value="1"/>
</dbReference>
<feature type="transmembrane region" description="Helical" evidence="7">
    <location>
        <begin position="249"/>
        <end position="267"/>
    </location>
</feature>
<feature type="transmembrane region" description="Helical" evidence="7">
    <location>
        <begin position="71"/>
        <end position="89"/>
    </location>
</feature>
<dbReference type="HAMAP" id="MF_01461">
    <property type="entry name" value="EcfT"/>
    <property type="match status" value="1"/>
</dbReference>
<protein>
    <submittedName>
        <fullName evidence="8">Energy-coupling factor transporter transmembrane protein EcfT</fullName>
    </submittedName>
</protein>
<organism evidence="8">
    <name type="scientific">bioreactor metagenome</name>
    <dbReference type="NCBI Taxonomy" id="1076179"/>
    <lineage>
        <taxon>unclassified sequences</taxon>
        <taxon>metagenomes</taxon>
        <taxon>ecological metagenomes</taxon>
    </lineage>
</organism>
<dbReference type="InterPro" id="IPR003339">
    <property type="entry name" value="ABC/ECF_trnsptr_transmembrane"/>
</dbReference>
<dbReference type="PANTHER" id="PTHR33514">
    <property type="entry name" value="PROTEIN ABCI12, CHLOROPLASTIC"/>
    <property type="match status" value="1"/>
</dbReference>
<sequence length="277" mass="30980">MNMLKGVTIGQHYPADSVIHKMDARFKIVMILLYVIALFMAAGPISYGLMIVFAISVIICSKIPLKFIIRGLRPILWIVGFTLILHTFSTQEGDLVWQWSRFSVYNGGILRGVMMGLRLILLISITSLLTLTTTPIDLTDGLEALLKPFKKIGLPAHELAMMMTIALRFVPTLIEEADKIIKAQTARGADFEEGGLIARGKSMLPILVPLFISAFRRADDLAMAMEARCYRGGENRTKMKELKSGVRDYLGVISLSLLMAIMMYFRFSKLDSWTALL</sequence>
<name>A0A644XPJ6_9ZZZZ</name>
<keyword evidence="4 7" id="KW-0812">Transmembrane</keyword>
<dbReference type="GO" id="GO:0022857">
    <property type="term" value="F:transmembrane transporter activity"/>
    <property type="evidence" value="ECO:0007669"/>
    <property type="project" value="InterPro"/>
</dbReference>
<dbReference type="AlphaFoldDB" id="A0A644XPJ6"/>
<evidence type="ECO:0000256" key="1">
    <source>
        <dbReference type="ARBA" id="ARBA00004651"/>
    </source>
</evidence>
<keyword evidence="5 7" id="KW-1133">Transmembrane helix</keyword>
<comment type="caution">
    <text evidence="8">The sequence shown here is derived from an EMBL/GenBank/DDBJ whole genome shotgun (WGS) entry which is preliminary data.</text>
</comment>
<reference evidence="8" key="1">
    <citation type="submission" date="2019-08" db="EMBL/GenBank/DDBJ databases">
        <authorList>
            <person name="Kucharzyk K."/>
            <person name="Murdoch R.W."/>
            <person name="Higgins S."/>
            <person name="Loffler F."/>
        </authorList>
    </citation>
    <scope>NUCLEOTIDE SEQUENCE</scope>
</reference>